<dbReference type="GO" id="GO:0005094">
    <property type="term" value="F:Rho GDP-dissociation inhibitor activity"/>
    <property type="evidence" value="ECO:0007669"/>
    <property type="project" value="InterPro"/>
</dbReference>
<organism evidence="5 6">
    <name type="scientific">Acanthamoeba castellanii (strain ATCC 30010 / Neff)</name>
    <dbReference type="NCBI Taxonomy" id="1257118"/>
    <lineage>
        <taxon>Eukaryota</taxon>
        <taxon>Amoebozoa</taxon>
        <taxon>Discosea</taxon>
        <taxon>Longamoebia</taxon>
        <taxon>Centramoebida</taxon>
        <taxon>Acanthamoebidae</taxon>
        <taxon>Acanthamoeba</taxon>
    </lineage>
</organism>
<dbReference type="OrthoDB" id="1683373at2759"/>
<dbReference type="GO" id="GO:0005096">
    <property type="term" value="F:GTPase activator activity"/>
    <property type="evidence" value="ECO:0007669"/>
    <property type="project" value="UniProtKB-KW"/>
</dbReference>
<dbReference type="PANTHER" id="PTHR10980">
    <property type="entry name" value="RHO GDP-DISSOCIATION INHIBITOR"/>
    <property type="match status" value="1"/>
</dbReference>
<keyword evidence="6" id="KW-1185">Reference proteome</keyword>
<dbReference type="AlphaFoldDB" id="L8HGS9"/>
<evidence type="ECO:0000313" key="6">
    <source>
        <dbReference type="Proteomes" id="UP000011083"/>
    </source>
</evidence>
<dbReference type="InterPro" id="IPR000406">
    <property type="entry name" value="Rho_GDI"/>
</dbReference>
<dbReference type="GeneID" id="14925791"/>
<dbReference type="PRINTS" id="PR00492">
    <property type="entry name" value="RHOGDI"/>
</dbReference>
<proteinExistence type="inferred from homology"/>
<dbReference type="KEGG" id="acan:ACA1_174240"/>
<dbReference type="OMA" id="YKPTAAK"/>
<evidence type="ECO:0000256" key="1">
    <source>
        <dbReference type="ARBA" id="ARBA00004496"/>
    </source>
</evidence>
<gene>
    <name evidence="5" type="ORF">ACA1_174240</name>
</gene>
<comment type="subcellular location">
    <subcellularLocation>
        <location evidence="1">Cytoplasm</location>
    </subcellularLocation>
</comment>
<dbReference type="SUPFAM" id="SSF81296">
    <property type="entry name" value="E set domains"/>
    <property type="match status" value="1"/>
</dbReference>
<evidence type="ECO:0000313" key="5">
    <source>
        <dbReference type="EMBL" id="ELR24764.1"/>
    </source>
</evidence>
<keyword evidence="4" id="KW-0963">Cytoplasm</keyword>
<dbReference type="GO" id="GO:0005829">
    <property type="term" value="C:cytosol"/>
    <property type="evidence" value="ECO:0007669"/>
    <property type="project" value="TreeGrafter"/>
</dbReference>
<reference evidence="5 6" key="1">
    <citation type="journal article" date="2013" name="Genome Biol.">
        <title>Genome of Acanthamoeba castellanii highlights extensive lateral gene transfer and early evolution of tyrosine kinase signaling.</title>
        <authorList>
            <person name="Clarke M."/>
            <person name="Lohan A.J."/>
            <person name="Liu B."/>
            <person name="Lagkouvardos I."/>
            <person name="Roy S."/>
            <person name="Zafar N."/>
            <person name="Bertelli C."/>
            <person name="Schilde C."/>
            <person name="Kianianmomeni A."/>
            <person name="Burglin T.R."/>
            <person name="Frech C."/>
            <person name="Turcotte B."/>
            <person name="Kopec K.O."/>
            <person name="Synnott J.M."/>
            <person name="Choo C."/>
            <person name="Paponov I."/>
            <person name="Finkler A."/>
            <person name="Soon Heng Tan C."/>
            <person name="Hutchins A.P."/>
            <person name="Weinmeier T."/>
            <person name="Rattei T."/>
            <person name="Chu J.S."/>
            <person name="Gimenez G."/>
            <person name="Irimia M."/>
            <person name="Rigden D.J."/>
            <person name="Fitzpatrick D.A."/>
            <person name="Lorenzo-Morales J."/>
            <person name="Bateman A."/>
            <person name="Chiu C.H."/>
            <person name="Tang P."/>
            <person name="Hegemann P."/>
            <person name="Fromm H."/>
            <person name="Raoult D."/>
            <person name="Greub G."/>
            <person name="Miranda-Saavedra D."/>
            <person name="Chen N."/>
            <person name="Nash P."/>
            <person name="Ginger M.L."/>
            <person name="Horn M."/>
            <person name="Schaap P."/>
            <person name="Caler L."/>
            <person name="Loftus B."/>
        </authorList>
    </citation>
    <scope>NUCLEOTIDE SEQUENCE [LARGE SCALE GENOMIC DNA]</scope>
    <source>
        <strain evidence="5 6">Neff</strain>
    </source>
</reference>
<evidence type="ECO:0000256" key="2">
    <source>
        <dbReference type="ARBA" id="ARBA00009758"/>
    </source>
</evidence>
<keyword evidence="3" id="KW-0343">GTPase activation</keyword>
<dbReference type="InterPro" id="IPR024792">
    <property type="entry name" value="RhoGDI_dom_sf"/>
</dbReference>
<accession>L8HGS9</accession>
<sequence>MSDDEGPETTPGYKISKKVDMGTILEMDNEDESLRKYKEALLGKAALSGAVAPSDDPRRVVITRMKVICKERPNGDILYDFTERGSEQKLKDQPFTLKEKCEYKIEVAFRVQHEIVAGLKFINLVFRKGVRVAKEEEMLGSFPPQGEAHVVVFPRHGWEEAPSGMLARGNYKGKHKFVDDDGQCHLEYEYTFAIKKDWE</sequence>
<evidence type="ECO:0000256" key="4">
    <source>
        <dbReference type="ARBA" id="ARBA00022490"/>
    </source>
</evidence>
<dbReference type="GO" id="GO:0007266">
    <property type="term" value="P:Rho protein signal transduction"/>
    <property type="evidence" value="ECO:0007669"/>
    <property type="project" value="InterPro"/>
</dbReference>
<comment type="similarity">
    <text evidence="2">Belongs to the Rho GDI family.</text>
</comment>
<dbReference type="VEuPathDB" id="AmoebaDB:ACA1_174240"/>
<dbReference type="FunFam" id="2.70.50.30:FF:000004">
    <property type="entry name" value="Rho GDP-dissociation inhibitor 1"/>
    <property type="match status" value="1"/>
</dbReference>
<dbReference type="Proteomes" id="UP000011083">
    <property type="component" value="Unassembled WGS sequence"/>
</dbReference>
<name>L8HGS9_ACACF</name>
<dbReference type="Gene3D" id="2.70.50.30">
    <property type="entry name" value="Coagulation Factor XIII, subunit A, domain 1"/>
    <property type="match status" value="1"/>
</dbReference>
<dbReference type="Pfam" id="PF02115">
    <property type="entry name" value="Rho_GDI"/>
    <property type="match status" value="1"/>
</dbReference>
<dbReference type="STRING" id="1257118.L8HGS9"/>
<dbReference type="GO" id="GO:0016020">
    <property type="term" value="C:membrane"/>
    <property type="evidence" value="ECO:0007669"/>
    <property type="project" value="TreeGrafter"/>
</dbReference>
<dbReference type="PANTHER" id="PTHR10980:SF3">
    <property type="entry name" value="LD16419P"/>
    <property type="match status" value="1"/>
</dbReference>
<evidence type="ECO:0000256" key="3">
    <source>
        <dbReference type="ARBA" id="ARBA00022468"/>
    </source>
</evidence>
<dbReference type="InterPro" id="IPR014756">
    <property type="entry name" value="Ig_E-set"/>
</dbReference>
<dbReference type="EMBL" id="KB007811">
    <property type="protein sequence ID" value="ELR24764.1"/>
    <property type="molecule type" value="Genomic_DNA"/>
</dbReference>
<dbReference type="RefSeq" id="XP_004356664.1">
    <property type="nucleotide sequence ID" value="XM_004356611.1"/>
</dbReference>
<protein>
    <submittedName>
        <fullName evidence="5">Rho guanine dissociation factor isoform 2, putative</fullName>
    </submittedName>
</protein>